<gene>
    <name evidence="1" type="ORF">MAXJ12_12827</name>
</gene>
<dbReference type="EMBL" id="AHAM01000097">
    <property type="protein sequence ID" value="EHK56845.1"/>
    <property type="molecule type" value="Genomic_DNA"/>
</dbReference>
<name>H0HQY3_9HYPH</name>
<sequence length="115" mass="12453">MEHAGLAKHGRRRRQAAPVSTIITFQDPREFAAEDRARSFLEAAGFSVGREQAHAPRGILFGSYDIQKWRNLSAAHREALHGVMTGNGRTGPVKVEIFDTAPDAAKAALANCEAA</sequence>
<dbReference type="AlphaFoldDB" id="H0HQY3"/>
<proteinExistence type="predicted"/>
<evidence type="ECO:0000313" key="1">
    <source>
        <dbReference type="EMBL" id="EHK56845.1"/>
    </source>
</evidence>
<reference evidence="1 2" key="1">
    <citation type="journal article" date="2012" name="J. Bacteriol.">
        <title>Draft Genome Sequence of Mesorhizobium alhagi CCNWXJ12-2T, a Novel Salt-Resistant Species Isolated from the Desert of Northwestern China.</title>
        <authorList>
            <person name="Zhou M."/>
            <person name="Chen W."/>
            <person name="Chen H."/>
            <person name="Wei G."/>
        </authorList>
    </citation>
    <scope>NUCLEOTIDE SEQUENCE [LARGE SCALE GENOMIC DNA]</scope>
    <source>
        <strain evidence="1 2">CCNWXJ12-2</strain>
    </source>
</reference>
<keyword evidence="2" id="KW-1185">Reference proteome</keyword>
<dbReference type="PATRIC" id="fig|1107882.3.peg.2513"/>
<organism evidence="1 2">
    <name type="scientific">Mesorhizobium alhagi CCNWXJ12-2</name>
    <dbReference type="NCBI Taxonomy" id="1107882"/>
    <lineage>
        <taxon>Bacteria</taxon>
        <taxon>Pseudomonadati</taxon>
        <taxon>Pseudomonadota</taxon>
        <taxon>Alphaproteobacteria</taxon>
        <taxon>Hyphomicrobiales</taxon>
        <taxon>Phyllobacteriaceae</taxon>
        <taxon>Allomesorhizobium</taxon>
    </lineage>
</organism>
<dbReference type="Proteomes" id="UP000003250">
    <property type="component" value="Unassembled WGS sequence"/>
</dbReference>
<evidence type="ECO:0000313" key="2">
    <source>
        <dbReference type="Proteomes" id="UP000003250"/>
    </source>
</evidence>
<protein>
    <submittedName>
        <fullName evidence="1">Uncharacterized protein</fullName>
    </submittedName>
</protein>
<accession>H0HQY3</accession>